<keyword evidence="3 7" id="KW-0812">Transmembrane</keyword>
<reference evidence="10 11" key="1">
    <citation type="submission" date="2018-02" db="EMBL/GenBank/DDBJ databases">
        <title>Comparative genomes isolates from brazilian mangrove.</title>
        <authorList>
            <person name="Araujo J.E."/>
            <person name="Taketani R.G."/>
            <person name="Silva M.C.P."/>
            <person name="Loureco M.V."/>
            <person name="Andreote F.D."/>
        </authorList>
    </citation>
    <scope>NUCLEOTIDE SEQUENCE [LARGE SCALE GENOMIC DNA]</scope>
    <source>
        <strain evidence="10 11">NAP PRIS-MGV</strain>
    </source>
</reference>
<gene>
    <name evidence="10" type="ORF">C5Y98_15975</name>
</gene>
<evidence type="ECO:0000256" key="3">
    <source>
        <dbReference type="ARBA" id="ARBA00022692"/>
    </source>
</evidence>
<dbReference type="InterPro" id="IPR050250">
    <property type="entry name" value="Macrolide_Exporter_MacB"/>
</dbReference>
<dbReference type="InterPro" id="IPR025857">
    <property type="entry name" value="MacB_PCD"/>
</dbReference>
<dbReference type="RefSeq" id="WP_105355425.1">
    <property type="nucleotide sequence ID" value="NZ_PUIB01000017.1"/>
</dbReference>
<evidence type="ECO:0000259" key="9">
    <source>
        <dbReference type="Pfam" id="PF12704"/>
    </source>
</evidence>
<sequence length="442" mass="48247">MLGIRIWKLGIKSLLLHPMRSLLTILGIFIGVASVIWLLAISEGISAKAQQQIEKLGAENIIVRTIKPPSEATAEQRGPLTYGLTRNDWRLLDETLHSVETATPIREVRRQVRRGPNTVHGRLVGCTPEYAILNHLEIQGGRGHFLSQVEVERESNVCVLAAEVAEALFQFERPIGKTVHVDQDEYIVVGVLKPKAATAAVGGSLSGQEFDKDIYIPITTLWQQMSDYIITRESGSFSGEVVELNQVTLKVGKVDQVMNTAELVRESLAHHNRLRDVSVVVPLELLEQAKQTKFMFMVFMGLIAAISLLVGGIGIMNIMLATVTERTREIGIRRALGAKRGDIIRQFLVETIVLSVVGGLTGVLGGLLCIPAVDLARFLANSYDPALVAELPDTIRDVRPQIVPLSIPLAFGISVVVGVVFGLYPASRAADLDPIEALRAAN</sequence>
<evidence type="ECO:0000256" key="7">
    <source>
        <dbReference type="SAM" id="Phobius"/>
    </source>
</evidence>
<evidence type="ECO:0000313" key="10">
    <source>
        <dbReference type="EMBL" id="PQO33730.1"/>
    </source>
</evidence>
<evidence type="ECO:0000313" key="11">
    <source>
        <dbReference type="Proteomes" id="UP000239388"/>
    </source>
</evidence>
<protein>
    <submittedName>
        <fullName evidence="10">ABC transporter substrate-binding protein</fullName>
    </submittedName>
</protein>
<comment type="similarity">
    <text evidence="6">Belongs to the ABC-4 integral membrane protein family.</text>
</comment>
<dbReference type="Proteomes" id="UP000239388">
    <property type="component" value="Unassembled WGS sequence"/>
</dbReference>
<evidence type="ECO:0000256" key="6">
    <source>
        <dbReference type="ARBA" id="ARBA00038076"/>
    </source>
</evidence>
<keyword evidence="5 7" id="KW-0472">Membrane</keyword>
<feature type="transmembrane region" description="Helical" evidence="7">
    <location>
        <begin position="294"/>
        <end position="320"/>
    </location>
</feature>
<accession>A0A2S8FP11</accession>
<feature type="transmembrane region" description="Helical" evidence="7">
    <location>
        <begin position="347"/>
        <end position="373"/>
    </location>
</feature>
<dbReference type="PANTHER" id="PTHR30572:SF4">
    <property type="entry name" value="ABC TRANSPORTER PERMEASE YTRF"/>
    <property type="match status" value="1"/>
</dbReference>
<comment type="subcellular location">
    <subcellularLocation>
        <location evidence="1">Cell membrane</location>
        <topology evidence="1">Multi-pass membrane protein</topology>
    </subcellularLocation>
</comment>
<feature type="transmembrane region" description="Helical" evidence="7">
    <location>
        <begin position="21"/>
        <end position="40"/>
    </location>
</feature>
<evidence type="ECO:0000256" key="4">
    <source>
        <dbReference type="ARBA" id="ARBA00022989"/>
    </source>
</evidence>
<proteinExistence type="inferred from homology"/>
<feature type="transmembrane region" description="Helical" evidence="7">
    <location>
        <begin position="402"/>
        <end position="424"/>
    </location>
</feature>
<comment type="caution">
    <text evidence="10">The sequence shown here is derived from an EMBL/GenBank/DDBJ whole genome shotgun (WGS) entry which is preliminary data.</text>
</comment>
<evidence type="ECO:0000256" key="5">
    <source>
        <dbReference type="ARBA" id="ARBA00023136"/>
    </source>
</evidence>
<feature type="domain" description="ABC3 transporter permease C-terminal" evidence="8">
    <location>
        <begin position="302"/>
        <end position="433"/>
    </location>
</feature>
<dbReference type="InterPro" id="IPR003838">
    <property type="entry name" value="ABC3_permease_C"/>
</dbReference>
<dbReference type="Pfam" id="PF02687">
    <property type="entry name" value="FtsX"/>
    <property type="match status" value="1"/>
</dbReference>
<dbReference type="PANTHER" id="PTHR30572">
    <property type="entry name" value="MEMBRANE COMPONENT OF TRANSPORTER-RELATED"/>
    <property type="match status" value="1"/>
</dbReference>
<dbReference type="OrthoDB" id="9770099at2"/>
<name>A0A2S8FP11_9BACT</name>
<evidence type="ECO:0000256" key="1">
    <source>
        <dbReference type="ARBA" id="ARBA00004651"/>
    </source>
</evidence>
<dbReference type="Pfam" id="PF12704">
    <property type="entry name" value="MacB_PCD"/>
    <property type="match status" value="1"/>
</dbReference>
<dbReference type="AlphaFoldDB" id="A0A2S8FP11"/>
<keyword evidence="2" id="KW-1003">Cell membrane</keyword>
<feature type="domain" description="MacB-like periplasmic core" evidence="9">
    <location>
        <begin position="21"/>
        <end position="231"/>
    </location>
</feature>
<evidence type="ECO:0000259" key="8">
    <source>
        <dbReference type="Pfam" id="PF02687"/>
    </source>
</evidence>
<dbReference type="GO" id="GO:0022857">
    <property type="term" value="F:transmembrane transporter activity"/>
    <property type="evidence" value="ECO:0007669"/>
    <property type="project" value="TreeGrafter"/>
</dbReference>
<dbReference type="GO" id="GO:0005886">
    <property type="term" value="C:plasma membrane"/>
    <property type="evidence" value="ECO:0007669"/>
    <property type="project" value="UniProtKB-SubCell"/>
</dbReference>
<organism evidence="10 11">
    <name type="scientific">Blastopirellula marina</name>
    <dbReference type="NCBI Taxonomy" id="124"/>
    <lineage>
        <taxon>Bacteria</taxon>
        <taxon>Pseudomonadati</taxon>
        <taxon>Planctomycetota</taxon>
        <taxon>Planctomycetia</taxon>
        <taxon>Pirellulales</taxon>
        <taxon>Pirellulaceae</taxon>
        <taxon>Blastopirellula</taxon>
    </lineage>
</organism>
<dbReference type="EMBL" id="PUIB01000017">
    <property type="protein sequence ID" value="PQO33730.1"/>
    <property type="molecule type" value="Genomic_DNA"/>
</dbReference>
<keyword evidence="4 7" id="KW-1133">Transmembrane helix</keyword>
<evidence type="ECO:0000256" key="2">
    <source>
        <dbReference type="ARBA" id="ARBA00022475"/>
    </source>
</evidence>